<dbReference type="Proteomes" id="UP000886076">
    <property type="component" value="Unassembled WGS sequence"/>
</dbReference>
<keyword evidence="5 6" id="KW-0472">Membrane</keyword>
<feature type="transmembrane region" description="Helical" evidence="6">
    <location>
        <begin position="370"/>
        <end position="389"/>
    </location>
</feature>
<keyword evidence="3 6" id="KW-0812">Transmembrane</keyword>
<comment type="caution">
    <text evidence="8">The sequence shown here is derived from an EMBL/GenBank/DDBJ whole genome shotgun (WGS) entry which is preliminary data.</text>
</comment>
<evidence type="ECO:0000256" key="3">
    <source>
        <dbReference type="ARBA" id="ARBA00022692"/>
    </source>
</evidence>
<dbReference type="Gene3D" id="3.40.50.12370">
    <property type="match status" value="1"/>
</dbReference>
<dbReference type="PANTHER" id="PTHR42770:SF11">
    <property type="entry name" value="INNER MEMBRANE TRANSPORT PROTEIN YBAT"/>
    <property type="match status" value="1"/>
</dbReference>
<dbReference type="GO" id="GO:0022857">
    <property type="term" value="F:transmembrane transporter activity"/>
    <property type="evidence" value="ECO:0007669"/>
    <property type="project" value="InterPro"/>
</dbReference>
<feature type="transmembrane region" description="Helical" evidence="6">
    <location>
        <begin position="347"/>
        <end position="364"/>
    </location>
</feature>
<reference evidence="7" key="2">
    <citation type="journal article" date="2020" name="mSystems">
        <title>Genome- and Community-Level Interaction Insights into Carbon Utilization and Element Cycling Functions of Hydrothermarchaeota in Hydrothermal Sediment.</title>
        <authorList>
            <person name="Zhou Z."/>
            <person name="Liu Y."/>
            <person name="Xu W."/>
            <person name="Pan J."/>
            <person name="Luo Z.H."/>
            <person name="Li M."/>
        </authorList>
    </citation>
    <scope>NUCLEOTIDE SEQUENCE [LARGE SCALE GENOMIC DNA]</scope>
    <source>
        <strain evidence="7">SpSt-1261</strain>
    </source>
</reference>
<feature type="transmembrane region" description="Helical" evidence="6">
    <location>
        <begin position="250"/>
        <end position="271"/>
    </location>
</feature>
<keyword evidence="2" id="KW-1003">Cell membrane</keyword>
<evidence type="ECO:0000313" key="9">
    <source>
        <dbReference type="Proteomes" id="UP000237153"/>
    </source>
</evidence>
<feature type="transmembrane region" description="Helical" evidence="6">
    <location>
        <begin position="138"/>
        <end position="157"/>
    </location>
</feature>
<evidence type="ECO:0000256" key="5">
    <source>
        <dbReference type="ARBA" id="ARBA00023136"/>
    </source>
</evidence>
<proteinExistence type="predicted"/>
<feature type="transmembrane region" description="Helical" evidence="6">
    <location>
        <begin position="410"/>
        <end position="429"/>
    </location>
</feature>
<organism evidence="8 9">
    <name type="scientific">Fervidicoccus fontis</name>
    <dbReference type="NCBI Taxonomy" id="683846"/>
    <lineage>
        <taxon>Archaea</taxon>
        <taxon>Thermoproteota</taxon>
        <taxon>Thermoprotei</taxon>
        <taxon>Fervidicoccales</taxon>
        <taxon>Fervidicoccaceae</taxon>
        <taxon>Fervidicoccus</taxon>
    </lineage>
</organism>
<sequence length="715" mass="80185">MYGSLSSERRLKLLRSLGNLHTFFIGLGAIVGGSIVVLIGPIIYLSGSLGSIIVLLMSAIIATLTALIYSEITSAIPEVGGGFLWAKLTMPRPFPFISGWVNWMAHMMSGTFYALSFSSMFLQFLAEIGFNIPFLPPYIFERLIAIILIIAFAYLNYSGVSKTGRFSIVIGIFFVASILLFSTIGIFSGIKSGELINGLLNSPAKFTSVSSFFIAMISVVIAFEGYEILAQTAEETKAPTKNLPRAIMETLIVATILYISVTISTIGILGTKAYSLSTIWGPDTVIRTASLAFRYGGIIVAAGGLATVLSSINSTMYSASRVLLAMSRAGEFPIVFSEIHKKYRTPSNSILFTMAVMIIMSLILDLTLSAFIAGVLFNVLFIIVNYTSIKLREFYGEKLKYKFLTPYYPLIPLTGLIIKVFLFFAALIIYPSATLFALLLIVIGYLIYRSYLFKYEVEHEFVTLESQGSLVRSDFRIMVLLPPEIRTNLIRLASDIAKAKNGEINLLKIIKTPYQLSVKDYRNEAVKKDVRSLKDIIDHLNETGIHARYSIKAARSKTEAIIASIDEERIDLLIMSAEDAMKLNSVMRLSTCDILIVNTEYPYISYMKSKKIIAILSEDEKYIVDEVKEIFPDREIEEIIIEEEPNTNNISKTLNEVLSKESDITIILMSFNIWEKLTKYNLTMKKLIFPYFVFKRGSFSIDVLRQIFFERRKEE</sequence>
<keyword evidence="4 6" id="KW-1133">Transmembrane helix</keyword>
<dbReference type="EMBL" id="DSFH01000061">
    <property type="protein sequence ID" value="HEW64371.1"/>
    <property type="molecule type" value="Genomic_DNA"/>
</dbReference>
<evidence type="ECO:0000256" key="1">
    <source>
        <dbReference type="ARBA" id="ARBA00004651"/>
    </source>
</evidence>
<feature type="transmembrane region" description="Helical" evidence="6">
    <location>
        <begin position="20"/>
        <end position="43"/>
    </location>
</feature>
<feature type="transmembrane region" description="Helical" evidence="6">
    <location>
        <begin position="49"/>
        <end position="69"/>
    </location>
</feature>
<dbReference type="EMBL" id="PNIM01000009">
    <property type="protein sequence ID" value="PMB75632.1"/>
    <property type="molecule type" value="Genomic_DNA"/>
</dbReference>
<dbReference type="Gene3D" id="1.20.1740.10">
    <property type="entry name" value="Amino acid/polyamine transporter I"/>
    <property type="match status" value="1"/>
</dbReference>
<gene>
    <name evidence="8" type="ORF">C0188_02230</name>
    <name evidence="7" type="ORF">ENO39_04885</name>
</gene>
<dbReference type="InterPro" id="IPR002293">
    <property type="entry name" value="AA/rel_permease1"/>
</dbReference>
<dbReference type="PANTHER" id="PTHR42770">
    <property type="entry name" value="AMINO ACID TRANSPORTER-RELATED"/>
    <property type="match status" value="1"/>
</dbReference>
<evidence type="ECO:0000256" key="4">
    <source>
        <dbReference type="ARBA" id="ARBA00022989"/>
    </source>
</evidence>
<feature type="transmembrane region" description="Helical" evidence="6">
    <location>
        <begin position="435"/>
        <end position="452"/>
    </location>
</feature>
<evidence type="ECO:0000256" key="6">
    <source>
        <dbReference type="SAM" id="Phobius"/>
    </source>
</evidence>
<evidence type="ECO:0000256" key="2">
    <source>
        <dbReference type="ARBA" id="ARBA00022475"/>
    </source>
</evidence>
<reference evidence="8 9" key="1">
    <citation type="submission" date="2018-01" db="EMBL/GenBank/DDBJ databases">
        <title>Metagenomic assembled genomes from two thermal pools in the Uzon Caldera, Kamchatka, Russia.</title>
        <authorList>
            <person name="Wilkins L."/>
            <person name="Ettinger C."/>
        </authorList>
    </citation>
    <scope>NUCLEOTIDE SEQUENCE [LARGE SCALE GENOMIC DNA]</scope>
    <source>
        <strain evidence="8">ZAV-06</strain>
    </source>
</reference>
<dbReference type="Pfam" id="PF13520">
    <property type="entry name" value="AA_permease_2"/>
    <property type="match status" value="1"/>
</dbReference>
<dbReference type="SUPFAM" id="SSF52402">
    <property type="entry name" value="Adenine nucleotide alpha hydrolases-like"/>
    <property type="match status" value="1"/>
</dbReference>
<accession>A0A2J6N2T8</accession>
<dbReference type="AlphaFoldDB" id="A0A2J6N2T8"/>
<evidence type="ECO:0000313" key="8">
    <source>
        <dbReference type="EMBL" id="PMB75632.1"/>
    </source>
</evidence>
<comment type="subcellular location">
    <subcellularLocation>
        <location evidence="1">Cell membrane</location>
        <topology evidence="1">Multi-pass membrane protein</topology>
    </subcellularLocation>
</comment>
<evidence type="ECO:0000313" key="7">
    <source>
        <dbReference type="EMBL" id="HEW64371.1"/>
    </source>
</evidence>
<feature type="transmembrane region" description="Helical" evidence="6">
    <location>
        <begin position="291"/>
        <end position="312"/>
    </location>
</feature>
<dbReference type="Proteomes" id="UP000237153">
    <property type="component" value="Unassembled WGS sequence"/>
</dbReference>
<feature type="transmembrane region" description="Helical" evidence="6">
    <location>
        <begin position="169"/>
        <end position="190"/>
    </location>
</feature>
<dbReference type="CDD" id="cd00293">
    <property type="entry name" value="USP-like"/>
    <property type="match status" value="1"/>
</dbReference>
<dbReference type="InterPro" id="IPR050367">
    <property type="entry name" value="APC_superfamily"/>
</dbReference>
<protein>
    <submittedName>
        <fullName evidence="7">Amino acid permease</fullName>
    </submittedName>
</protein>
<feature type="transmembrane region" description="Helical" evidence="6">
    <location>
        <begin position="112"/>
        <end position="132"/>
    </location>
</feature>
<feature type="transmembrane region" description="Helical" evidence="6">
    <location>
        <begin position="210"/>
        <end position="229"/>
    </location>
</feature>
<name>A0A2J6N2T8_9CREN</name>
<dbReference type="GO" id="GO:0005886">
    <property type="term" value="C:plasma membrane"/>
    <property type="evidence" value="ECO:0007669"/>
    <property type="project" value="UniProtKB-SubCell"/>
</dbReference>